<reference evidence="1 2" key="1">
    <citation type="journal article" date="2019" name="Antonie Van Leeuwenhoek">
        <title>Description of 'Ca. Methylobacter oryzae' KRF1, a novel species from the environmentally important Methylobacter clade 2.</title>
        <authorList>
            <person name="Khatri K."/>
            <person name="Mohite J.A."/>
            <person name="Pandit P.S."/>
            <person name="Bahulikar R."/>
            <person name="Rahalkar M.C."/>
        </authorList>
    </citation>
    <scope>NUCLEOTIDE SEQUENCE [LARGE SCALE GENOMIC DNA]</scope>
    <source>
        <strain evidence="1 2">KRF1</strain>
    </source>
</reference>
<proteinExistence type="predicted"/>
<dbReference type="EMBL" id="RYFG02000111">
    <property type="protein sequence ID" value="TRW91499.1"/>
    <property type="molecule type" value="Genomic_DNA"/>
</dbReference>
<accession>A0ABY3C7Z3</accession>
<evidence type="ECO:0000313" key="2">
    <source>
        <dbReference type="Proteomes" id="UP000733744"/>
    </source>
</evidence>
<evidence type="ECO:0000313" key="1">
    <source>
        <dbReference type="EMBL" id="TRW91499.1"/>
    </source>
</evidence>
<protein>
    <submittedName>
        <fullName evidence="1">Uncharacterized protein</fullName>
    </submittedName>
</protein>
<organism evidence="1 2">
    <name type="scientific">Candidatus Methylobacter oryzae</name>
    <dbReference type="NCBI Taxonomy" id="2497749"/>
    <lineage>
        <taxon>Bacteria</taxon>
        <taxon>Pseudomonadati</taxon>
        <taxon>Pseudomonadota</taxon>
        <taxon>Gammaproteobacteria</taxon>
        <taxon>Methylococcales</taxon>
        <taxon>Methylococcaceae</taxon>
        <taxon>Methylobacter</taxon>
    </lineage>
</organism>
<dbReference type="RefSeq" id="WP_127027839.1">
    <property type="nucleotide sequence ID" value="NZ_RYFG02000111.1"/>
</dbReference>
<gene>
    <name evidence="1" type="ORF">EKO24_016420</name>
</gene>
<sequence>MNVWAIEKDTPLKLLLLELVHRYGENTLALNNKEQHFKAIELCTVNEPSISVYIYTFGQNSGRYGIDLKYPIAMHNIIGENENLTLDQVLEIISTHLFS</sequence>
<comment type="caution">
    <text evidence="1">The sequence shown here is derived from an EMBL/GenBank/DDBJ whole genome shotgun (WGS) entry which is preliminary data.</text>
</comment>
<keyword evidence="2" id="KW-1185">Reference proteome</keyword>
<name>A0ABY3C7Z3_9GAMM</name>
<dbReference type="Proteomes" id="UP000733744">
    <property type="component" value="Unassembled WGS sequence"/>
</dbReference>